<name>A0A6J8E7X0_MYTCO</name>
<proteinExistence type="predicted"/>
<dbReference type="EMBL" id="CACVKT020008586">
    <property type="protein sequence ID" value="CAC5416093.1"/>
    <property type="molecule type" value="Genomic_DNA"/>
</dbReference>
<evidence type="ECO:0000313" key="1">
    <source>
        <dbReference type="EMBL" id="CAC5416093.1"/>
    </source>
</evidence>
<dbReference type="PANTHER" id="PTHR46601">
    <property type="entry name" value="ULP_PROTEASE DOMAIN-CONTAINING PROTEIN"/>
    <property type="match status" value="1"/>
</dbReference>
<keyword evidence="2" id="KW-1185">Reference proteome</keyword>
<dbReference type="Proteomes" id="UP000507470">
    <property type="component" value="Unassembled WGS sequence"/>
</dbReference>
<sequence length="226" mass="25700">MDFAENFSTRYQDECQSAHWCYDQITIHPIVCYYSDAFRENSYTRVVYISNDLTHDANFVDHCFKNCVNFLRTKNLSLKQCIQFTDGCSSQYKSKVPFFDISSYAEELDGIKVERHFFGSGHGKGPADGCSGVVKSAITRGIIAGNVLSCAEDIFSFVTSDLTKDGDTFKRTFLLIDKKDVPRSRPLRSEAVTVPGTRQFHCVKGSCPRIDQDKKSFMYMCCMSRH</sequence>
<accession>A0A6J8E7X0</accession>
<evidence type="ECO:0000313" key="2">
    <source>
        <dbReference type="Proteomes" id="UP000507470"/>
    </source>
</evidence>
<dbReference type="AlphaFoldDB" id="A0A6J8E7X0"/>
<dbReference type="PANTHER" id="PTHR46601:SF1">
    <property type="entry name" value="ADF-H DOMAIN-CONTAINING PROTEIN"/>
    <property type="match status" value="1"/>
</dbReference>
<organism evidence="1 2">
    <name type="scientific">Mytilus coruscus</name>
    <name type="common">Sea mussel</name>
    <dbReference type="NCBI Taxonomy" id="42192"/>
    <lineage>
        <taxon>Eukaryota</taxon>
        <taxon>Metazoa</taxon>
        <taxon>Spiralia</taxon>
        <taxon>Lophotrochozoa</taxon>
        <taxon>Mollusca</taxon>
        <taxon>Bivalvia</taxon>
        <taxon>Autobranchia</taxon>
        <taxon>Pteriomorphia</taxon>
        <taxon>Mytilida</taxon>
        <taxon>Mytiloidea</taxon>
        <taxon>Mytilidae</taxon>
        <taxon>Mytilinae</taxon>
        <taxon>Mytilus</taxon>
    </lineage>
</organism>
<protein>
    <submittedName>
        <fullName evidence="1">Uncharacterized protein</fullName>
    </submittedName>
</protein>
<reference evidence="1 2" key="1">
    <citation type="submission" date="2020-06" db="EMBL/GenBank/DDBJ databases">
        <authorList>
            <person name="Li R."/>
            <person name="Bekaert M."/>
        </authorList>
    </citation>
    <scope>NUCLEOTIDE SEQUENCE [LARGE SCALE GENOMIC DNA]</scope>
    <source>
        <strain evidence="2">wild</strain>
    </source>
</reference>
<dbReference type="OrthoDB" id="10065669at2759"/>
<gene>
    <name evidence="1" type="ORF">MCOR_48741</name>
</gene>